<keyword evidence="3 11" id="KW-0548">Nucleotidyltransferase</keyword>
<dbReference type="GO" id="GO:0005524">
    <property type="term" value="F:ATP binding"/>
    <property type="evidence" value="ECO:0007669"/>
    <property type="project" value="UniProtKB-KW"/>
</dbReference>
<dbReference type="SUPFAM" id="SSF52540">
    <property type="entry name" value="P-loop containing nucleoside triphosphate hydrolases"/>
    <property type="match status" value="1"/>
</dbReference>
<dbReference type="EMBL" id="MFFF01000027">
    <property type="protein sequence ID" value="OGE98726.1"/>
    <property type="molecule type" value="Genomic_DNA"/>
</dbReference>
<dbReference type="SUPFAM" id="SSF48019">
    <property type="entry name" value="post-AAA+ oligomerization domain-like"/>
    <property type="match status" value="1"/>
</dbReference>
<dbReference type="Pfam" id="PF20964">
    <property type="entry name" value="DnaX_C"/>
    <property type="match status" value="1"/>
</dbReference>
<dbReference type="Pfam" id="PF22608">
    <property type="entry name" value="DNAX_ATPase_lid"/>
    <property type="match status" value="1"/>
</dbReference>
<evidence type="ECO:0000256" key="7">
    <source>
        <dbReference type="ARBA" id="ARBA00022833"/>
    </source>
</evidence>
<name>A0A1F5Q9D4_9BACT</name>
<dbReference type="NCBIfam" id="TIGR02397">
    <property type="entry name" value="dnaX_nterm"/>
    <property type="match status" value="1"/>
</dbReference>
<protein>
    <recommendedName>
        <fullName evidence="11">DNA polymerase III subunit gamma/tau</fullName>
        <ecNumber evidence="11">2.7.7.7</ecNumber>
    </recommendedName>
</protein>
<dbReference type="GO" id="GO:0046872">
    <property type="term" value="F:metal ion binding"/>
    <property type="evidence" value="ECO:0007669"/>
    <property type="project" value="UniProtKB-KW"/>
</dbReference>
<dbReference type="PANTHER" id="PTHR11669:SF0">
    <property type="entry name" value="PROTEIN STICHEL-LIKE 2"/>
    <property type="match status" value="1"/>
</dbReference>
<dbReference type="Gene3D" id="3.40.50.300">
    <property type="entry name" value="P-loop containing nucleotide triphosphate hydrolases"/>
    <property type="match status" value="1"/>
</dbReference>
<proteinExistence type="inferred from homology"/>
<comment type="catalytic activity">
    <reaction evidence="10 11">
        <text>DNA(n) + a 2'-deoxyribonucleoside 5'-triphosphate = DNA(n+1) + diphosphate</text>
        <dbReference type="Rhea" id="RHEA:22508"/>
        <dbReference type="Rhea" id="RHEA-COMP:17339"/>
        <dbReference type="Rhea" id="RHEA-COMP:17340"/>
        <dbReference type="ChEBI" id="CHEBI:33019"/>
        <dbReference type="ChEBI" id="CHEBI:61560"/>
        <dbReference type="ChEBI" id="CHEBI:173112"/>
        <dbReference type="EC" id="2.7.7.7"/>
    </reaction>
</comment>
<comment type="similarity">
    <text evidence="1 11">Belongs to the DnaX/STICHEL family.</text>
</comment>
<dbReference type="Pfam" id="PF13177">
    <property type="entry name" value="DNA_pol3_delta2"/>
    <property type="match status" value="1"/>
</dbReference>
<evidence type="ECO:0000256" key="6">
    <source>
        <dbReference type="ARBA" id="ARBA00022741"/>
    </source>
</evidence>
<keyword evidence="8 11" id="KW-0067">ATP-binding</keyword>
<dbReference type="InterPro" id="IPR001270">
    <property type="entry name" value="ClpA/B"/>
</dbReference>
<dbReference type="GO" id="GO:0006261">
    <property type="term" value="P:DNA-templated DNA replication"/>
    <property type="evidence" value="ECO:0007669"/>
    <property type="project" value="TreeGrafter"/>
</dbReference>
<evidence type="ECO:0000256" key="1">
    <source>
        <dbReference type="ARBA" id="ARBA00006360"/>
    </source>
</evidence>
<dbReference type="InterPro" id="IPR027417">
    <property type="entry name" value="P-loop_NTPase"/>
</dbReference>
<gene>
    <name evidence="11" type="primary">dnaX</name>
    <name evidence="13" type="ORF">A3J05_04675</name>
</gene>
<evidence type="ECO:0000256" key="5">
    <source>
        <dbReference type="ARBA" id="ARBA00022723"/>
    </source>
</evidence>
<keyword evidence="5" id="KW-0479">Metal-binding</keyword>
<dbReference type="FunFam" id="3.40.50.300:FF:000014">
    <property type="entry name" value="DNA polymerase III subunit gamma/tau"/>
    <property type="match status" value="1"/>
</dbReference>
<evidence type="ECO:0000256" key="11">
    <source>
        <dbReference type="RuleBase" id="RU364063"/>
    </source>
</evidence>
<keyword evidence="2 11" id="KW-0808">Transferase</keyword>
<dbReference type="SMART" id="SM00382">
    <property type="entry name" value="AAA"/>
    <property type="match status" value="1"/>
</dbReference>
<dbReference type="Pfam" id="PF12169">
    <property type="entry name" value="DNA_pol3_gamma3"/>
    <property type="match status" value="1"/>
</dbReference>
<dbReference type="PANTHER" id="PTHR11669">
    <property type="entry name" value="REPLICATION FACTOR C / DNA POLYMERASE III GAMMA-TAU SUBUNIT"/>
    <property type="match status" value="1"/>
</dbReference>
<evidence type="ECO:0000313" key="14">
    <source>
        <dbReference type="Proteomes" id="UP000177235"/>
    </source>
</evidence>
<organism evidence="13 14">
    <name type="scientific">Candidatus Doudnabacteria bacterium RIFCSPLOWO2_02_FULL_48_13</name>
    <dbReference type="NCBI Taxonomy" id="1817845"/>
    <lineage>
        <taxon>Bacteria</taxon>
        <taxon>Candidatus Doudnaibacteriota</taxon>
    </lineage>
</organism>
<dbReference type="PRINTS" id="PR00300">
    <property type="entry name" value="CLPPROTEASEA"/>
</dbReference>
<feature type="domain" description="AAA+ ATPase" evidence="12">
    <location>
        <begin position="41"/>
        <end position="183"/>
    </location>
</feature>
<dbReference type="InterPro" id="IPR012763">
    <property type="entry name" value="DNA_pol_III_sug/sutau_N"/>
</dbReference>
<dbReference type="GO" id="GO:0009360">
    <property type="term" value="C:DNA polymerase III complex"/>
    <property type="evidence" value="ECO:0007669"/>
    <property type="project" value="InterPro"/>
</dbReference>
<sequence>MISSGVNEVLYRKYRPKNFSEVVGQKTIKTILQNAVRLKKPAHAYLFTGMRGVGKTTVARILAKAVNCLAPIEGEPDTTCQNCALVQEGRFLDLIEIDAASYTGVDNIRDIIEHVKFFPSTGRYKVFIIDEVHMLSKAAFNALLKTLEEPPSHAIFILATTEIHKVPATIISRSQRFDFKRMAAGEILQVFEKVIADSKIKIDEQALKLIAQAADGSLRDGLSIFDQILSFTSENITVQDVEDILGVARLGMVQKLIDLILAQDQTAAVKFVKDFAEQGRDLTQFTKALLEYTRLILLVKIDPQNLQGLGLAAEESAKLNQQSISLKAAQLLEIIKQMLEAYRITKQSPVAELPLLMAVLSLVPERAAPEVSVVAAVQKVIAEQRQSVEAISGLDLGTVMDRWTDVMSKIKEYNHSLVSSLRLARILQVENAELVLVFPYGFHKDTIDARKNRIIVEQVLEEVFGRPLRIKLYLEKDLNSDKDLLSEAVKILGKND</sequence>
<keyword evidence="6 11" id="KW-0547">Nucleotide-binding</keyword>
<keyword evidence="7" id="KW-0862">Zinc</keyword>
<keyword evidence="9 11" id="KW-0239">DNA-directed DNA polymerase</keyword>
<keyword evidence="4 11" id="KW-0235">DNA replication</keyword>
<dbReference type="InterPro" id="IPR008921">
    <property type="entry name" value="DNA_pol3_clamp-load_cplx_C"/>
</dbReference>
<evidence type="ECO:0000256" key="2">
    <source>
        <dbReference type="ARBA" id="ARBA00022679"/>
    </source>
</evidence>
<dbReference type="NCBIfam" id="NF004046">
    <property type="entry name" value="PRK05563.1"/>
    <property type="match status" value="1"/>
</dbReference>
<dbReference type="InterPro" id="IPR003593">
    <property type="entry name" value="AAA+_ATPase"/>
</dbReference>
<dbReference type="InterPro" id="IPR022754">
    <property type="entry name" value="DNA_pol_III_gamma-3"/>
</dbReference>
<dbReference type="FunFam" id="1.10.8.60:FF:000013">
    <property type="entry name" value="DNA polymerase III subunit gamma/tau"/>
    <property type="match status" value="1"/>
</dbReference>
<evidence type="ECO:0000256" key="8">
    <source>
        <dbReference type="ARBA" id="ARBA00022840"/>
    </source>
</evidence>
<evidence type="ECO:0000256" key="10">
    <source>
        <dbReference type="ARBA" id="ARBA00049244"/>
    </source>
</evidence>
<comment type="caution">
    <text evidence="13">The sequence shown here is derived from an EMBL/GenBank/DDBJ whole genome shotgun (WGS) entry which is preliminary data.</text>
</comment>
<dbReference type="InterPro" id="IPR045085">
    <property type="entry name" value="HLD_clamp_pol_III_gamma_tau"/>
</dbReference>
<dbReference type="InterPro" id="IPR048448">
    <property type="entry name" value="DnaX-like_C"/>
</dbReference>
<dbReference type="AlphaFoldDB" id="A0A1F5Q9D4"/>
<dbReference type="EC" id="2.7.7.7" evidence="11"/>
<evidence type="ECO:0000259" key="12">
    <source>
        <dbReference type="SMART" id="SM00382"/>
    </source>
</evidence>
<dbReference type="CDD" id="cd00009">
    <property type="entry name" value="AAA"/>
    <property type="match status" value="1"/>
</dbReference>
<dbReference type="Proteomes" id="UP000177235">
    <property type="component" value="Unassembled WGS sequence"/>
</dbReference>
<evidence type="ECO:0000256" key="4">
    <source>
        <dbReference type="ARBA" id="ARBA00022705"/>
    </source>
</evidence>
<dbReference type="Gene3D" id="1.10.8.60">
    <property type="match status" value="1"/>
</dbReference>
<dbReference type="InterPro" id="IPR050238">
    <property type="entry name" value="DNA_Rep/Repair_Clamp_Loader"/>
</dbReference>
<comment type="subunit">
    <text evidence="11">DNA polymerase III contains a core (composed of alpha, epsilon and theta chains) that associates with a tau subunit. This core dimerizes to form the POLIII' complex. PolIII' associates with the gamma complex (composed of gamma, delta, delta', psi and chi chains) and with the beta chain to form the complete DNA polymerase III complex.</text>
</comment>
<dbReference type="Gene3D" id="1.20.272.10">
    <property type="match status" value="1"/>
</dbReference>
<evidence type="ECO:0000313" key="13">
    <source>
        <dbReference type="EMBL" id="OGE98726.1"/>
    </source>
</evidence>
<dbReference type="GO" id="GO:0003887">
    <property type="term" value="F:DNA-directed DNA polymerase activity"/>
    <property type="evidence" value="ECO:0007669"/>
    <property type="project" value="UniProtKB-KW"/>
</dbReference>
<evidence type="ECO:0000256" key="9">
    <source>
        <dbReference type="ARBA" id="ARBA00022932"/>
    </source>
</evidence>
<accession>A0A1F5Q9D4</accession>
<evidence type="ECO:0000256" key="3">
    <source>
        <dbReference type="ARBA" id="ARBA00022695"/>
    </source>
</evidence>
<dbReference type="GO" id="GO:0003677">
    <property type="term" value="F:DNA binding"/>
    <property type="evidence" value="ECO:0007669"/>
    <property type="project" value="InterPro"/>
</dbReference>
<dbReference type="CDD" id="cd18137">
    <property type="entry name" value="HLD_clamp_pol_III_gamma_tau"/>
    <property type="match status" value="1"/>
</dbReference>
<comment type="function">
    <text evidence="11">DNA polymerase III is a complex, multichain enzyme responsible for most of the replicative synthesis in bacteria. This DNA polymerase also exhibits 3' to 5' exonuclease activity.</text>
</comment>
<reference evidence="13 14" key="1">
    <citation type="journal article" date="2016" name="Nat. Commun.">
        <title>Thousands of microbial genomes shed light on interconnected biogeochemical processes in an aquifer system.</title>
        <authorList>
            <person name="Anantharaman K."/>
            <person name="Brown C.T."/>
            <person name="Hug L.A."/>
            <person name="Sharon I."/>
            <person name="Castelle C.J."/>
            <person name="Probst A.J."/>
            <person name="Thomas B.C."/>
            <person name="Singh A."/>
            <person name="Wilkins M.J."/>
            <person name="Karaoz U."/>
            <person name="Brodie E.L."/>
            <person name="Williams K.H."/>
            <person name="Hubbard S.S."/>
            <person name="Banfield J.F."/>
        </authorList>
    </citation>
    <scope>NUCLEOTIDE SEQUENCE [LARGE SCALE GENOMIC DNA]</scope>
</reference>